<keyword evidence="8" id="KW-1185">Reference proteome</keyword>
<dbReference type="EC" id="2.3.1.266" evidence="5"/>
<sequence length="154" mass="17925">MMLTIRALDSSHEHPAEAIFEVLSSVYEYSPWSLEYLKKDLALPYSHYYVALDSDKIIGFLAITKLINEIEITNLAVCKAYQRQNIAHRLFALILEQSEEEMLNDSETTLFLEVRASNVIAQKLYQNLGFEAYHTRKNYYQDPVEDAILMRKLI</sequence>
<evidence type="ECO:0000256" key="2">
    <source>
        <dbReference type="ARBA" id="ARBA00022490"/>
    </source>
</evidence>
<comment type="subcellular location">
    <subcellularLocation>
        <location evidence="5">Cytoplasm</location>
    </subcellularLocation>
</comment>
<keyword evidence="4" id="KW-0012">Acyltransferase</keyword>
<dbReference type="Pfam" id="PF00583">
    <property type="entry name" value="Acetyltransf_1"/>
    <property type="match status" value="1"/>
</dbReference>
<evidence type="ECO:0000313" key="8">
    <source>
        <dbReference type="Proteomes" id="UP000439550"/>
    </source>
</evidence>
<keyword evidence="3 7" id="KW-0808">Transferase</keyword>
<dbReference type="Proteomes" id="UP000439550">
    <property type="component" value="Unassembled WGS sequence"/>
</dbReference>
<protein>
    <recommendedName>
        <fullName evidence="5">[Ribosomal protein bS18]-alanine N-acetyltransferase</fullName>
        <ecNumber evidence="5">2.3.1.266</ecNumber>
    </recommendedName>
</protein>
<comment type="function">
    <text evidence="5">Acetylates the N-terminal alanine of ribosomal protein bS18.</text>
</comment>
<dbReference type="GO" id="GO:0008999">
    <property type="term" value="F:protein-N-terminal-alanine acetyltransferase activity"/>
    <property type="evidence" value="ECO:0007669"/>
    <property type="project" value="UniProtKB-EC"/>
</dbReference>
<dbReference type="SUPFAM" id="SSF55729">
    <property type="entry name" value="Acyl-CoA N-acyltransferases (Nat)"/>
    <property type="match status" value="1"/>
</dbReference>
<dbReference type="CDD" id="cd04301">
    <property type="entry name" value="NAT_SF"/>
    <property type="match status" value="1"/>
</dbReference>
<dbReference type="InterPro" id="IPR006464">
    <property type="entry name" value="AcTrfase_RimI/Ard1"/>
</dbReference>
<comment type="caution">
    <text evidence="7">The sequence shown here is derived from an EMBL/GenBank/DDBJ whole genome shotgun (WGS) entry which is preliminary data.</text>
</comment>
<feature type="domain" description="N-acetyltransferase" evidence="6">
    <location>
        <begin position="3"/>
        <end position="154"/>
    </location>
</feature>
<dbReference type="PANTHER" id="PTHR43420">
    <property type="entry name" value="ACETYLTRANSFERASE"/>
    <property type="match status" value="1"/>
</dbReference>
<dbReference type="EMBL" id="WITJ01000007">
    <property type="protein sequence ID" value="MQW39566.1"/>
    <property type="molecule type" value="Genomic_DNA"/>
</dbReference>
<evidence type="ECO:0000256" key="5">
    <source>
        <dbReference type="RuleBase" id="RU363094"/>
    </source>
</evidence>
<dbReference type="OrthoDB" id="9794566at2"/>
<comment type="catalytic activity">
    <reaction evidence="5">
        <text>N-terminal L-alanyl-[ribosomal protein bS18] + acetyl-CoA = N-terminal N(alpha)-acetyl-L-alanyl-[ribosomal protein bS18] + CoA + H(+)</text>
        <dbReference type="Rhea" id="RHEA:43756"/>
        <dbReference type="Rhea" id="RHEA-COMP:10676"/>
        <dbReference type="Rhea" id="RHEA-COMP:10677"/>
        <dbReference type="ChEBI" id="CHEBI:15378"/>
        <dbReference type="ChEBI" id="CHEBI:57287"/>
        <dbReference type="ChEBI" id="CHEBI:57288"/>
        <dbReference type="ChEBI" id="CHEBI:64718"/>
        <dbReference type="ChEBI" id="CHEBI:83683"/>
        <dbReference type="EC" id="2.3.1.266"/>
    </reaction>
</comment>
<reference evidence="7 8" key="1">
    <citation type="submission" date="2019-10" db="EMBL/GenBank/DDBJ databases">
        <authorList>
            <person name="Dong K."/>
        </authorList>
    </citation>
    <scope>NUCLEOTIDE SEQUENCE [LARGE SCALE GENOMIC DNA]</scope>
    <source>
        <strain evidence="7 8">DSM 28960</strain>
    </source>
</reference>
<dbReference type="GO" id="GO:0005737">
    <property type="term" value="C:cytoplasm"/>
    <property type="evidence" value="ECO:0007669"/>
    <property type="project" value="UniProtKB-SubCell"/>
</dbReference>
<organism evidence="7 8">
    <name type="scientific">Lactococcus hircilactis</name>
    <dbReference type="NCBI Taxonomy" id="1494462"/>
    <lineage>
        <taxon>Bacteria</taxon>
        <taxon>Bacillati</taxon>
        <taxon>Bacillota</taxon>
        <taxon>Bacilli</taxon>
        <taxon>Lactobacillales</taxon>
        <taxon>Streptococcaceae</taxon>
        <taxon>Lactococcus</taxon>
    </lineage>
</organism>
<dbReference type="InterPro" id="IPR016181">
    <property type="entry name" value="Acyl_CoA_acyltransferase"/>
</dbReference>
<gene>
    <name evidence="7" type="primary">rimI</name>
    <name evidence="7" type="ORF">GHI93_06405</name>
</gene>
<dbReference type="AlphaFoldDB" id="A0A7X1Z832"/>
<name>A0A7X1Z832_9LACT</name>
<evidence type="ECO:0000256" key="3">
    <source>
        <dbReference type="ARBA" id="ARBA00022679"/>
    </source>
</evidence>
<dbReference type="PROSITE" id="PS51186">
    <property type="entry name" value="GNAT"/>
    <property type="match status" value="1"/>
</dbReference>
<comment type="similarity">
    <text evidence="1 5">Belongs to the acetyltransferase family. RimI subfamily.</text>
</comment>
<proteinExistence type="inferred from homology"/>
<evidence type="ECO:0000256" key="1">
    <source>
        <dbReference type="ARBA" id="ARBA00005395"/>
    </source>
</evidence>
<accession>A0A7X1Z832</accession>
<keyword evidence="2 5" id="KW-0963">Cytoplasm</keyword>
<dbReference type="NCBIfam" id="TIGR01575">
    <property type="entry name" value="rimI"/>
    <property type="match status" value="1"/>
</dbReference>
<dbReference type="PANTHER" id="PTHR43420:SF44">
    <property type="entry name" value="ACETYLTRANSFERASE YPEA"/>
    <property type="match status" value="1"/>
</dbReference>
<evidence type="ECO:0000256" key="4">
    <source>
        <dbReference type="ARBA" id="ARBA00023315"/>
    </source>
</evidence>
<dbReference type="InterPro" id="IPR050680">
    <property type="entry name" value="YpeA/RimI_acetyltransf"/>
</dbReference>
<evidence type="ECO:0000259" key="6">
    <source>
        <dbReference type="PROSITE" id="PS51186"/>
    </source>
</evidence>
<dbReference type="InterPro" id="IPR000182">
    <property type="entry name" value="GNAT_dom"/>
</dbReference>
<evidence type="ECO:0000313" key="7">
    <source>
        <dbReference type="EMBL" id="MQW39566.1"/>
    </source>
</evidence>
<dbReference type="Gene3D" id="3.40.630.30">
    <property type="match status" value="1"/>
</dbReference>